<proteinExistence type="predicted"/>
<dbReference type="EnsemblPlants" id="KRH32926">
    <property type="protein sequence ID" value="KRH32926"/>
    <property type="gene ID" value="GLYMA_10G086900"/>
</dbReference>
<gene>
    <name evidence="2" type="ORF">GLYMA_10G086900</name>
</gene>
<keyword evidence="1" id="KW-0812">Transmembrane</keyword>
<feature type="transmembrane region" description="Helical" evidence="1">
    <location>
        <begin position="12"/>
        <end position="36"/>
    </location>
</feature>
<organism evidence="2">
    <name type="scientific">Glycine max</name>
    <name type="common">Soybean</name>
    <name type="synonym">Glycine hispida</name>
    <dbReference type="NCBI Taxonomy" id="3847"/>
    <lineage>
        <taxon>Eukaryota</taxon>
        <taxon>Viridiplantae</taxon>
        <taxon>Streptophyta</taxon>
        <taxon>Embryophyta</taxon>
        <taxon>Tracheophyta</taxon>
        <taxon>Spermatophyta</taxon>
        <taxon>Magnoliopsida</taxon>
        <taxon>eudicotyledons</taxon>
        <taxon>Gunneridae</taxon>
        <taxon>Pentapetalae</taxon>
        <taxon>rosids</taxon>
        <taxon>fabids</taxon>
        <taxon>Fabales</taxon>
        <taxon>Fabaceae</taxon>
        <taxon>Papilionoideae</taxon>
        <taxon>50 kb inversion clade</taxon>
        <taxon>NPAAA clade</taxon>
        <taxon>indigoferoid/millettioid clade</taxon>
        <taxon>Phaseoleae</taxon>
        <taxon>Glycine</taxon>
        <taxon>Glycine subgen. Soja</taxon>
    </lineage>
</organism>
<sequence length="70" mass="8247">MNDFFLFLLFHMYLSLFCPCQKVILINAYVVSLLLIRKRKSTQICKVVNQTTEETSPRIFCGYYRGTTQT</sequence>
<evidence type="ECO:0000313" key="3">
    <source>
        <dbReference type="EnsemblPlants" id="KRH32926"/>
    </source>
</evidence>
<reference evidence="2 3" key="1">
    <citation type="journal article" date="2010" name="Nature">
        <title>Genome sequence of the palaeopolyploid soybean.</title>
        <authorList>
            <person name="Schmutz J."/>
            <person name="Cannon S.B."/>
            <person name="Schlueter J."/>
            <person name="Ma J."/>
            <person name="Mitros T."/>
            <person name="Nelson W."/>
            <person name="Hyten D.L."/>
            <person name="Song Q."/>
            <person name="Thelen J.J."/>
            <person name="Cheng J."/>
            <person name="Xu D."/>
            <person name="Hellsten U."/>
            <person name="May G.D."/>
            <person name="Yu Y."/>
            <person name="Sakurai T."/>
            <person name="Umezawa T."/>
            <person name="Bhattacharyya M.K."/>
            <person name="Sandhu D."/>
            <person name="Valliyodan B."/>
            <person name="Lindquist E."/>
            <person name="Peto M."/>
            <person name="Grant D."/>
            <person name="Shu S."/>
            <person name="Goodstein D."/>
            <person name="Barry K."/>
            <person name="Futrell-Griggs M."/>
            <person name="Abernathy B."/>
            <person name="Du J."/>
            <person name="Tian Z."/>
            <person name="Zhu L."/>
            <person name="Gill N."/>
            <person name="Joshi T."/>
            <person name="Libault M."/>
            <person name="Sethuraman A."/>
            <person name="Zhang X.-C."/>
            <person name="Shinozaki K."/>
            <person name="Nguyen H.T."/>
            <person name="Wing R.A."/>
            <person name="Cregan P."/>
            <person name="Specht J."/>
            <person name="Grimwood J."/>
            <person name="Rokhsar D."/>
            <person name="Stacey G."/>
            <person name="Shoemaker R.C."/>
            <person name="Jackson S.A."/>
        </authorList>
    </citation>
    <scope>NUCLEOTIDE SEQUENCE</scope>
    <source>
        <strain evidence="3">cv. Williams 82</strain>
        <tissue evidence="2">Callus</tissue>
    </source>
</reference>
<dbReference type="Proteomes" id="UP000008827">
    <property type="component" value="Chromosome 10"/>
</dbReference>
<reference evidence="2" key="3">
    <citation type="submission" date="2018-07" db="EMBL/GenBank/DDBJ databases">
        <title>WGS assembly of Glycine max.</title>
        <authorList>
            <person name="Schmutz J."/>
            <person name="Cannon S."/>
            <person name="Schlueter J."/>
            <person name="Ma J."/>
            <person name="Mitros T."/>
            <person name="Nelson W."/>
            <person name="Hyten D."/>
            <person name="Song Q."/>
            <person name="Thelen J."/>
            <person name="Cheng J."/>
            <person name="Xu D."/>
            <person name="Hellsten U."/>
            <person name="May G."/>
            <person name="Yu Y."/>
            <person name="Sakurai T."/>
            <person name="Umezawa T."/>
            <person name="Bhattacharyya M."/>
            <person name="Sandhu D."/>
            <person name="Valliyodan B."/>
            <person name="Lindquist E."/>
            <person name="Peto M."/>
            <person name="Grant D."/>
            <person name="Shu S."/>
            <person name="Goodstein D."/>
            <person name="Barry K."/>
            <person name="Futrell-Griggs M."/>
            <person name="Abernathy B."/>
            <person name="Du J."/>
            <person name="Tian Z."/>
            <person name="Zhu L."/>
            <person name="Gill N."/>
            <person name="Joshi T."/>
            <person name="Libault M."/>
            <person name="Sethuraman A."/>
            <person name="Zhang X."/>
            <person name="Shinozaki K."/>
            <person name="Nguyen H."/>
            <person name="Wing R."/>
            <person name="Cregan P."/>
            <person name="Specht J."/>
            <person name="Grimwood J."/>
            <person name="Rokhsar D."/>
            <person name="Stacey G."/>
            <person name="Shoemaker R."/>
            <person name="Jackson S."/>
        </authorList>
    </citation>
    <scope>NUCLEOTIDE SEQUENCE</scope>
    <source>
        <tissue evidence="2">Callus</tissue>
    </source>
</reference>
<dbReference type="Gramene" id="KRH32926">
    <property type="protein sequence ID" value="KRH32926"/>
    <property type="gene ID" value="GLYMA_10G086900"/>
</dbReference>
<evidence type="ECO:0000313" key="2">
    <source>
        <dbReference type="EMBL" id="KRH32926.1"/>
    </source>
</evidence>
<keyword evidence="1" id="KW-0472">Membrane</keyword>
<reference evidence="3" key="2">
    <citation type="submission" date="2018-02" db="UniProtKB">
        <authorList>
            <consortium name="EnsemblPlants"/>
        </authorList>
    </citation>
    <scope>IDENTIFICATION</scope>
    <source>
        <strain evidence="3">Williams 82</strain>
    </source>
</reference>
<evidence type="ECO:0000313" key="4">
    <source>
        <dbReference type="Proteomes" id="UP000008827"/>
    </source>
</evidence>
<evidence type="ECO:0000256" key="1">
    <source>
        <dbReference type="SAM" id="Phobius"/>
    </source>
</evidence>
<dbReference type="InParanoid" id="A0A0R0HQZ9"/>
<keyword evidence="1" id="KW-1133">Transmembrane helix</keyword>
<protein>
    <submittedName>
        <fullName evidence="2 3">Uncharacterized protein</fullName>
    </submittedName>
</protein>
<dbReference type="EMBL" id="CM000843">
    <property type="protein sequence ID" value="KRH32926.1"/>
    <property type="molecule type" value="Genomic_DNA"/>
</dbReference>
<accession>A0A0R0HQZ9</accession>
<dbReference type="AlphaFoldDB" id="A0A0R0HQZ9"/>
<name>A0A0R0HQZ9_SOYBN</name>
<keyword evidence="4" id="KW-1185">Reference proteome</keyword>